<name>A0ACC0QEY8_9HYPO</name>
<evidence type="ECO:0000313" key="2">
    <source>
        <dbReference type="Proteomes" id="UP001065298"/>
    </source>
</evidence>
<comment type="caution">
    <text evidence="1">The sequence shown here is derived from an EMBL/GenBank/DDBJ whole genome shotgun (WGS) entry which is preliminary data.</text>
</comment>
<sequence>MATQDIPGAEKPPKKQILLNAFDMSTVGHLSVGHWKDPADRSATKRKLTYWVELAKLLERGGISGLFLADTNGGFDIYGGTVEESIRKAVQWPVTDPSIPITAMAAVTKNLTFGITASTSFETPFVLAKRFSTLDHMTDGRIGWNIVTSWKKSAFNAIGIDPIEHDQRYAQADEYMRTLYKLWEGSWADDALQPDPTTDTYIDPSKVRHINHQGEYYKLSTRHIVDPSPQRTPFLFQAGASAEGIDFAATHAEGIFVSSPSPELLRIQIEKNRKIAAEKGRDPSSLKFYLSFTPILGKTDQEAQDKYQELRKHASPVGGLVLFSGWTRIDMSKYSLDEDISKIDSDEGRKLSNMFKPTVETPIWTPRLIGIRAAMSQISPSAVGSPSSVADVMENWINIADVDGFNLGYVTSPGSFEDVVDLLVPELRRRGIYPEAVEPGLTARERVYGKGQAGLRDDHIGSKYKYEVYQEEEPFVAHGEPWGLDGWDLASELDSRR</sequence>
<keyword evidence="2" id="KW-1185">Reference proteome</keyword>
<dbReference type="Proteomes" id="UP001065298">
    <property type="component" value="Chromosome 11"/>
</dbReference>
<evidence type="ECO:0000313" key="1">
    <source>
        <dbReference type="EMBL" id="KAI8652573.1"/>
    </source>
</evidence>
<protein>
    <submittedName>
        <fullName evidence="1">Bac-luciferase domain-containing protein</fullName>
    </submittedName>
</protein>
<organism evidence="1 2">
    <name type="scientific">Fusarium keratoplasticum</name>
    <dbReference type="NCBI Taxonomy" id="1328300"/>
    <lineage>
        <taxon>Eukaryota</taxon>
        <taxon>Fungi</taxon>
        <taxon>Dikarya</taxon>
        <taxon>Ascomycota</taxon>
        <taxon>Pezizomycotina</taxon>
        <taxon>Sordariomycetes</taxon>
        <taxon>Hypocreomycetidae</taxon>
        <taxon>Hypocreales</taxon>
        <taxon>Nectriaceae</taxon>
        <taxon>Fusarium</taxon>
        <taxon>Fusarium solani species complex</taxon>
    </lineage>
</organism>
<accession>A0ACC0QEY8</accession>
<gene>
    <name evidence="1" type="ORF">NCS57_01321600</name>
</gene>
<reference evidence="1" key="1">
    <citation type="submission" date="2022-06" db="EMBL/GenBank/DDBJ databases">
        <title>Fusarium solani species complex genomes reveal bases of compartmentalisation and animal pathogenesis.</title>
        <authorList>
            <person name="Tsai I.J."/>
        </authorList>
    </citation>
    <scope>NUCLEOTIDE SEQUENCE</scope>
    <source>
        <strain evidence="1">Fu6.1</strain>
    </source>
</reference>
<proteinExistence type="predicted"/>
<dbReference type="EMBL" id="CM046513">
    <property type="protein sequence ID" value="KAI8652573.1"/>
    <property type="molecule type" value="Genomic_DNA"/>
</dbReference>